<proteinExistence type="predicted"/>
<name>A0ABN3BIG2_9ACTN</name>
<sequence length="111" mass="12341">MITNMSESEVALLSRMWEEHMRAPFPPHMRGREIDGEDMVLLDADIAGCVVSSLSGPLEEKRREILLVCLAAVEKVLPSIDDEDGASEYYKHLRDMAALAVELGNANARSR</sequence>
<comment type="caution">
    <text evidence="1">The sequence shown here is derived from an EMBL/GenBank/DDBJ whole genome shotgun (WGS) entry which is preliminary data.</text>
</comment>
<dbReference type="EMBL" id="BAAAOQ010000008">
    <property type="protein sequence ID" value="GAA2196065.1"/>
    <property type="molecule type" value="Genomic_DNA"/>
</dbReference>
<organism evidence="1 2">
    <name type="scientific">Streptomyces bangladeshensis</name>
    <dbReference type="NCBI Taxonomy" id="295352"/>
    <lineage>
        <taxon>Bacteria</taxon>
        <taxon>Bacillati</taxon>
        <taxon>Actinomycetota</taxon>
        <taxon>Actinomycetes</taxon>
        <taxon>Kitasatosporales</taxon>
        <taxon>Streptomycetaceae</taxon>
        <taxon>Streptomyces</taxon>
    </lineage>
</organism>
<protein>
    <submittedName>
        <fullName evidence="1">Uncharacterized protein</fullName>
    </submittedName>
</protein>
<dbReference type="Proteomes" id="UP001501391">
    <property type="component" value="Unassembled WGS sequence"/>
</dbReference>
<evidence type="ECO:0000313" key="2">
    <source>
        <dbReference type="Proteomes" id="UP001501391"/>
    </source>
</evidence>
<keyword evidence="2" id="KW-1185">Reference proteome</keyword>
<accession>A0ABN3BIG2</accession>
<gene>
    <name evidence="1" type="ORF">GCM10009787_28750</name>
</gene>
<reference evidence="1 2" key="1">
    <citation type="journal article" date="2019" name="Int. J. Syst. Evol. Microbiol.">
        <title>The Global Catalogue of Microorganisms (GCM) 10K type strain sequencing project: providing services to taxonomists for standard genome sequencing and annotation.</title>
        <authorList>
            <consortium name="The Broad Institute Genomics Platform"/>
            <consortium name="The Broad Institute Genome Sequencing Center for Infectious Disease"/>
            <person name="Wu L."/>
            <person name="Ma J."/>
        </authorList>
    </citation>
    <scope>NUCLEOTIDE SEQUENCE [LARGE SCALE GENOMIC DNA]</scope>
    <source>
        <strain evidence="1 2">JCM 14924</strain>
    </source>
</reference>
<evidence type="ECO:0000313" key="1">
    <source>
        <dbReference type="EMBL" id="GAA2196065.1"/>
    </source>
</evidence>